<comment type="caution">
    <text evidence="2">The sequence shown here is derived from an EMBL/GenBank/DDBJ whole genome shotgun (WGS) entry which is preliminary data.</text>
</comment>
<dbReference type="Proteomes" id="UP000020218">
    <property type="component" value="Unassembled WGS sequence"/>
</dbReference>
<dbReference type="PATRIC" id="fig|1454001.3.peg.3129"/>
<organism evidence="2 3">
    <name type="scientific">Candidatus Accumulibacter adjunctus</name>
    <dbReference type="NCBI Taxonomy" id="1454001"/>
    <lineage>
        <taxon>Bacteria</taxon>
        <taxon>Pseudomonadati</taxon>
        <taxon>Pseudomonadota</taxon>
        <taxon>Betaproteobacteria</taxon>
        <taxon>Candidatus Accumulibacter</taxon>
    </lineage>
</organism>
<dbReference type="InterPro" id="IPR029069">
    <property type="entry name" value="HotDog_dom_sf"/>
</dbReference>
<sequence>MCLMPHVQQIRIDDTSATLQLTVVPSLDYFPGHFPNHPILPGVVQVDWVVRLARQYLGVRCTGFSALRALKFSAPILPGRRLSLQIDWSPERQCLDFAYCDGKRPMSSGQIFFAIGAAG</sequence>
<name>A0A011PH39_9PROT</name>
<evidence type="ECO:0000259" key="1">
    <source>
        <dbReference type="Pfam" id="PF22818"/>
    </source>
</evidence>
<dbReference type="InterPro" id="IPR054545">
    <property type="entry name" value="ApeI-like"/>
</dbReference>
<dbReference type="EMBL" id="JFAX01000021">
    <property type="protein sequence ID" value="EXI65564.1"/>
    <property type="molecule type" value="Genomic_DNA"/>
</dbReference>
<reference evidence="2" key="1">
    <citation type="submission" date="2014-02" db="EMBL/GenBank/DDBJ databases">
        <title>Expanding our view of genomic diversity in Candidatus Accumulibacter clades.</title>
        <authorList>
            <person name="Skennerton C.T."/>
            <person name="Barr J.J."/>
            <person name="Slater F.R."/>
            <person name="Bond P.L."/>
            <person name="Tyson G.W."/>
        </authorList>
    </citation>
    <scope>NUCLEOTIDE SEQUENCE [LARGE SCALE GENOMIC DNA]</scope>
</reference>
<feature type="domain" description="ApeI dehydratase-like" evidence="1">
    <location>
        <begin position="11"/>
        <end position="109"/>
    </location>
</feature>
<accession>A0A011PH39</accession>
<dbReference type="STRING" id="1454001.AW08_03084"/>
<dbReference type="PIRSF" id="PIRSF030962">
    <property type="entry name" value="Dehydrase_ECs4332_prd"/>
    <property type="match status" value="1"/>
</dbReference>
<proteinExistence type="predicted"/>
<gene>
    <name evidence="2" type="ORF">AW08_03084</name>
</gene>
<protein>
    <submittedName>
        <fullName evidence="2">(3R)-hydroxymyristoyl-ACP dehydratase</fullName>
    </submittedName>
</protein>
<dbReference type="Gene3D" id="3.10.129.10">
    <property type="entry name" value="Hotdog Thioesterase"/>
    <property type="match status" value="1"/>
</dbReference>
<dbReference type="AlphaFoldDB" id="A0A011PH39"/>
<dbReference type="SUPFAM" id="SSF54637">
    <property type="entry name" value="Thioesterase/thiol ester dehydrase-isomerase"/>
    <property type="match status" value="1"/>
</dbReference>
<dbReference type="InterPro" id="IPR016962">
    <property type="entry name" value="Dehydrase_ECs4332_prd"/>
</dbReference>
<dbReference type="Pfam" id="PF22818">
    <property type="entry name" value="ApeI-like"/>
    <property type="match status" value="1"/>
</dbReference>
<evidence type="ECO:0000313" key="2">
    <source>
        <dbReference type="EMBL" id="EXI65564.1"/>
    </source>
</evidence>
<keyword evidence="3" id="KW-1185">Reference proteome</keyword>
<evidence type="ECO:0000313" key="3">
    <source>
        <dbReference type="Proteomes" id="UP000020218"/>
    </source>
</evidence>